<sequence length="59" mass="6801">MLAEPRPDTSIAEDTAPLKLVVDRQLTPARPARRDWSNVVFSVAFCEEARRDFERRNLS</sequence>
<gene>
    <name evidence="1" type="ORF">G5B40_04905</name>
</gene>
<reference evidence="1 2" key="1">
    <citation type="submission" date="2020-02" db="EMBL/GenBank/DDBJ databases">
        <title>complete genome sequence of Rhodobacteraceae bacterium.</title>
        <authorList>
            <person name="Park J."/>
            <person name="Kim Y.-S."/>
            <person name="Kim K.-H."/>
        </authorList>
    </citation>
    <scope>NUCLEOTIDE SEQUENCE [LARGE SCALE GENOMIC DNA]</scope>
    <source>
        <strain evidence="1 2">RR4-56</strain>
    </source>
</reference>
<dbReference type="AlphaFoldDB" id="A0A7L5BTP2"/>
<dbReference type="KEGG" id="hdh:G5B40_04905"/>
<name>A0A7L5BTP2_9RHOB</name>
<dbReference type="Proteomes" id="UP000503336">
    <property type="component" value="Chromosome"/>
</dbReference>
<dbReference type="RefSeq" id="WP_165095777.1">
    <property type="nucleotide sequence ID" value="NZ_CP049056.1"/>
</dbReference>
<evidence type="ECO:0000313" key="2">
    <source>
        <dbReference type="Proteomes" id="UP000503336"/>
    </source>
</evidence>
<keyword evidence="2" id="KW-1185">Reference proteome</keyword>
<evidence type="ECO:0000313" key="1">
    <source>
        <dbReference type="EMBL" id="QIE54842.1"/>
    </source>
</evidence>
<proteinExistence type="predicted"/>
<organism evidence="1 2">
    <name type="scientific">Pikeienuella piscinae</name>
    <dbReference type="NCBI Taxonomy" id="2748098"/>
    <lineage>
        <taxon>Bacteria</taxon>
        <taxon>Pseudomonadati</taxon>
        <taxon>Pseudomonadota</taxon>
        <taxon>Alphaproteobacteria</taxon>
        <taxon>Rhodobacterales</taxon>
        <taxon>Paracoccaceae</taxon>
        <taxon>Pikeienuella</taxon>
    </lineage>
</organism>
<protein>
    <submittedName>
        <fullName evidence="1">Uncharacterized protein</fullName>
    </submittedName>
</protein>
<accession>A0A7L5BTP2</accession>
<dbReference type="EMBL" id="CP049056">
    <property type="protein sequence ID" value="QIE54842.1"/>
    <property type="molecule type" value="Genomic_DNA"/>
</dbReference>